<comment type="caution">
    <text evidence="1">The sequence shown here is derived from an EMBL/GenBank/DDBJ whole genome shotgun (WGS) entry which is preliminary data.</text>
</comment>
<dbReference type="AlphaFoldDB" id="A0A7C0WV31"/>
<organism evidence="1">
    <name type="scientific">Thermodesulforhabdus norvegica</name>
    <dbReference type="NCBI Taxonomy" id="39841"/>
    <lineage>
        <taxon>Bacteria</taxon>
        <taxon>Pseudomonadati</taxon>
        <taxon>Thermodesulfobacteriota</taxon>
        <taxon>Syntrophobacteria</taxon>
        <taxon>Syntrophobacterales</taxon>
        <taxon>Thermodesulforhabdaceae</taxon>
        <taxon>Thermodesulforhabdus</taxon>
    </lineage>
</organism>
<gene>
    <name evidence="1" type="ORF">ENG14_04325</name>
</gene>
<proteinExistence type="predicted"/>
<dbReference type="EMBL" id="DQZW01000202">
    <property type="protein sequence ID" value="HDL90110.1"/>
    <property type="molecule type" value="Genomic_DNA"/>
</dbReference>
<evidence type="ECO:0000313" key="1">
    <source>
        <dbReference type="EMBL" id="HDL90110.1"/>
    </source>
</evidence>
<dbReference type="Proteomes" id="UP000886355">
    <property type="component" value="Unassembled WGS sequence"/>
</dbReference>
<sequence>MKETAYFNSGIRSGKTKKMVAEIVLSLPKHVIAEIVSEMPSKNKGEEYDKWIDASITRLEWFVPSGEDMSETAKSMHIYYLTEVCILISKHAFRKIMYGDVQRAVKGFKGLAERIGEA</sequence>
<protein>
    <submittedName>
        <fullName evidence="1">Uncharacterized protein</fullName>
    </submittedName>
</protein>
<name>A0A7C0WV31_9BACT</name>
<accession>A0A7C0WV31</accession>
<reference evidence="1" key="1">
    <citation type="journal article" date="2020" name="mSystems">
        <title>Genome- and Community-Level Interaction Insights into Carbon Utilization and Element Cycling Functions of Hydrothermarchaeota in Hydrothermal Sediment.</title>
        <authorList>
            <person name="Zhou Z."/>
            <person name="Liu Y."/>
            <person name="Xu W."/>
            <person name="Pan J."/>
            <person name="Luo Z.H."/>
            <person name="Li M."/>
        </authorList>
    </citation>
    <scope>NUCLEOTIDE SEQUENCE [LARGE SCALE GENOMIC DNA]</scope>
    <source>
        <strain evidence="1">HyVt-19</strain>
    </source>
</reference>